<feature type="binding site" evidence="7">
    <location>
        <position position="134"/>
    </location>
    <ligand>
        <name>S-adenosyl-L-methionine</name>
        <dbReference type="ChEBI" id="CHEBI:59789"/>
    </ligand>
</feature>
<dbReference type="NCBIfam" id="TIGR00091">
    <property type="entry name" value="tRNA (guanosine(46)-N7)-methyltransferase TrmB"/>
    <property type="match status" value="1"/>
</dbReference>
<comment type="function">
    <text evidence="2 7">Catalyzes the formation of N(7)-methylguanine at position 46 (m7G46) in tRNA.</text>
</comment>
<comment type="pathway">
    <text evidence="7">tRNA modification; N(7)-methylguanine-tRNA biosynthesis.</text>
</comment>
<proteinExistence type="inferred from homology"/>
<evidence type="ECO:0000256" key="4">
    <source>
        <dbReference type="ARBA" id="ARBA00022679"/>
    </source>
</evidence>
<feature type="binding site" evidence="7">
    <location>
        <position position="187"/>
    </location>
    <ligand>
        <name>substrate</name>
    </ligand>
</feature>
<keyword evidence="6 7" id="KW-0819">tRNA processing</keyword>
<comment type="catalytic activity">
    <reaction evidence="1 7">
        <text>guanosine(46) in tRNA + S-adenosyl-L-methionine = N(7)-methylguanosine(46) in tRNA + S-adenosyl-L-homocysteine</text>
        <dbReference type="Rhea" id="RHEA:42708"/>
        <dbReference type="Rhea" id="RHEA-COMP:10188"/>
        <dbReference type="Rhea" id="RHEA-COMP:10189"/>
        <dbReference type="ChEBI" id="CHEBI:57856"/>
        <dbReference type="ChEBI" id="CHEBI:59789"/>
        <dbReference type="ChEBI" id="CHEBI:74269"/>
        <dbReference type="ChEBI" id="CHEBI:74480"/>
        <dbReference type="EC" id="2.1.1.33"/>
    </reaction>
</comment>
<feature type="binding site" evidence="7">
    <location>
        <position position="109"/>
    </location>
    <ligand>
        <name>S-adenosyl-L-methionine</name>
        <dbReference type="ChEBI" id="CHEBI:59789"/>
    </ligand>
</feature>
<dbReference type="PROSITE" id="PS51625">
    <property type="entry name" value="SAM_MT_TRMB"/>
    <property type="match status" value="1"/>
</dbReference>
<name>A0A327RTI2_9FLAO</name>
<dbReference type="EC" id="2.1.1.33" evidence="7"/>
<keyword evidence="9" id="KW-1185">Reference proteome</keyword>
<comment type="similarity">
    <text evidence="7">Belongs to the class I-like SAM-binding methyltransferase superfamily. TrmB family.</text>
</comment>
<feature type="binding site" evidence="7">
    <location>
        <begin position="260"/>
        <end position="263"/>
    </location>
    <ligand>
        <name>substrate</name>
    </ligand>
</feature>
<sequence length="281" mass="32412">MPLQPFAQIQQSFKNSLEHSKIRISELPYISLILRNLKVKGSSGYFKGYTRIANTKKVGSKNKLKRFRENETFSNVYQPTRDELVNGDFELKGHWNAKVFENEHPLVLELGCGKGEYTLGLANRYPNKNFVGIDIKGARFWRGAKTAVENGVSNAAFLRTQIELIDHAFGKNEVDEIWITFPDPQIKYKRTKHRMTNATFLERYKSILKPEGVVHLKTDSEFMHGYTLGLLHGAGHEVLYANHNVYKQEGSPTEVTEIQTYYEGQYLEKNKAITYIRFKIK</sequence>
<dbReference type="PANTHER" id="PTHR23417">
    <property type="entry name" value="3-DEOXY-D-MANNO-OCTULOSONIC-ACID TRANSFERASE/TRNA GUANINE-N 7 - -METHYLTRANSFERASE"/>
    <property type="match status" value="1"/>
</dbReference>
<comment type="caution">
    <text evidence="7">Lacks conserved residue(s) required for the propagation of feature annotation.</text>
</comment>
<dbReference type="Gene3D" id="3.40.50.150">
    <property type="entry name" value="Vaccinia Virus protein VP39"/>
    <property type="match status" value="1"/>
</dbReference>
<reference evidence="8 9" key="1">
    <citation type="submission" date="2018-06" db="EMBL/GenBank/DDBJ databases">
        <title>Genomic Encyclopedia of Archaeal and Bacterial Type Strains, Phase II (KMG-II): from individual species to whole genera.</title>
        <authorList>
            <person name="Goeker M."/>
        </authorList>
    </citation>
    <scope>NUCLEOTIDE SEQUENCE [LARGE SCALE GENOMIC DNA]</scope>
    <source>
        <strain evidence="8 9">DSM 12408</strain>
    </source>
</reference>
<dbReference type="CDD" id="cd02440">
    <property type="entry name" value="AdoMet_MTases"/>
    <property type="match status" value="1"/>
</dbReference>
<protein>
    <recommendedName>
        <fullName evidence="7">tRNA (guanine-N(7)-)-methyltransferase</fullName>
        <ecNumber evidence="7">2.1.1.33</ecNumber>
    </recommendedName>
    <alternativeName>
        <fullName evidence="7">tRNA (guanine(46)-N(7))-methyltransferase</fullName>
    </alternativeName>
    <alternativeName>
        <fullName evidence="7">tRNA(m7G46)-methyltransferase</fullName>
    </alternativeName>
</protein>
<dbReference type="InterPro" id="IPR029063">
    <property type="entry name" value="SAM-dependent_MTases_sf"/>
</dbReference>
<evidence type="ECO:0000256" key="2">
    <source>
        <dbReference type="ARBA" id="ARBA00003015"/>
    </source>
</evidence>
<evidence type="ECO:0000256" key="1">
    <source>
        <dbReference type="ARBA" id="ARBA00000142"/>
    </source>
</evidence>
<comment type="caution">
    <text evidence="8">The sequence shown here is derived from an EMBL/GenBank/DDBJ whole genome shotgun (WGS) entry which is preliminary data.</text>
</comment>
<evidence type="ECO:0000256" key="6">
    <source>
        <dbReference type="ARBA" id="ARBA00022694"/>
    </source>
</evidence>
<evidence type="ECO:0000313" key="8">
    <source>
        <dbReference type="EMBL" id="RAJ19282.1"/>
    </source>
</evidence>
<dbReference type="GO" id="GO:0043527">
    <property type="term" value="C:tRNA methyltransferase complex"/>
    <property type="evidence" value="ECO:0007669"/>
    <property type="project" value="TreeGrafter"/>
</dbReference>
<dbReference type="SUPFAM" id="SSF53335">
    <property type="entry name" value="S-adenosyl-L-methionine-dependent methyltransferases"/>
    <property type="match status" value="1"/>
</dbReference>
<dbReference type="InterPro" id="IPR003358">
    <property type="entry name" value="tRNA_(Gua-N-7)_MeTrfase_Trmb"/>
</dbReference>
<keyword evidence="5 7" id="KW-0949">S-adenosyl-L-methionine</keyword>
<gene>
    <name evidence="7" type="primary">trmB</name>
    <name evidence="8" type="ORF">LX77_03525</name>
</gene>
<organism evidence="8 9">
    <name type="scientific">Gelidibacter algens</name>
    <dbReference type="NCBI Taxonomy" id="49280"/>
    <lineage>
        <taxon>Bacteria</taxon>
        <taxon>Pseudomonadati</taxon>
        <taxon>Bacteroidota</taxon>
        <taxon>Flavobacteriia</taxon>
        <taxon>Flavobacteriales</taxon>
        <taxon>Flavobacteriaceae</taxon>
        <taxon>Gelidibacter</taxon>
    </lineage>
</organism>
<accession>A0A327RTI2</accession>
<dbReference type="AlphaFoldDB" id="A0A327RTI2"/>
<feature type="binding site" evidence="7">
    <location>
        <position position="183"/>
    </location>
    <ligand>
        <name>S-adenosyl-L-methionine</name>
        <dbReference type="ChEBI" id="CHEBI:59789"/>
    </ligand>
</feature>
<evidence type="ECO:0000256" key="5">
    <source>
        <dbReference type="ARBA" id="ARBA00022691"/>
    </source>
</evidence>
<keyword evidence="4 7" id="KW-0808">Transferase</keyword>
<dbReference type="EMBL" id="QLLQ01000021">
    <property type="protein sequence ID" value="RAJ19282.1"/>
    <property type="molecule type" value="Genomic_DNA"/>
</dbReference>
<evidence type="ECO:0000313" key="9">
    <source>
        <dbReference type="Proteomes" id="UP000248987"/>
    </source>
</evidence>
<dbReference type="NCBIfam" id="NF001080">
    <property type="entry name" value="PRK00121.2-2"/>
    <property type="match status" value="1"/>
</dbReference>
<dbReference type="InterPro" id="IPR055361">
    <property type="entry name" value="tRNA_methyltr_TrmB_bact"/>
</dbReference>
<evidence type="ECO:0000256" key="3">
    <source>
        <dbReference type="ARBA" id="ARBA00022603"/>
    </source>
</evidence>
<dbReference type="PANTHER" id="PTHR23417:SF14">
    <property type="entry name" value="PENTACOTRIPEPTIDE-REPEAT REGION OF PRORP DOMAIN-CONTAINING PROTEIN"/>
    <property type="match status" value="1"/>
</dbReference>
<keyword evidence="3 7" id="KW-0489">Methyltransferase</keyword>
<dbReference type="UniPathway" id="UPA00989"/>
<evidence type="ECO:0000256" key="7">
    <source>
        <dbReference type="HAMAP-Rule" id="MF_01057"/>
    </source>
</evidence>
<dbReference type="Proteomes" id="UP000248987">
    <property type="component" value="Unassembled WGS sequence"/>
</dbReference>
<feature type="binding site" evidence="7">
    <location>
        <position position="219"/>
    </location>
    <ligand>
        <name>substrate</name>
    </ligand>
</feature>
<dbReference type="GO" id="GO:0008176">
    <property type="term" value="F:tRNA (guanine(46)-N7)-methyltransferase activity"/>
    <property type="evidence" value="ECO:0007669"/>
    <property type="project" value="UniProtKB-UniRule"/>
</dbReference>
<dbReference type="Pfam" id="PF02390">
    <property type="entry name" value="Methyltransf_4"/>
    <property type="match status" value="1"/>
</dbReference>
<dbReference type="HAMAP" id="MF_01057">
    <property type="entry name" value="tRNA_methyltr_TrmB"/>
    <property type="match status" value="1"/>
</dbReference>